<sequence>MSPRPTSAGGSRVRIKAESPNYDRNEGTMMRRPSDDRSIHGSPFLQQQREASNLELFYDLFFAANLTVFTAVHEVRDGDTLKQYVGFFCILWFTWYQVGLYDVRFSADSFFERAAKAVQFLVMIGFAVVGPKYNVGDEAAAEYAEGGNVDTEAPTLEWYFRSLTLYLMISRLVLVLQYLQSMWLTRQYKQTILPMSLIAATYLAASMTYLGLFWTFNATMEENHTYVIWYIVAILETITATTISSIWRNISFKGTHLVQRMSLLTLIILGEGVIAVATKSQRIVQSEGALRFTPGTVANIVCAVLILYFIYCIYFDGLEEDHFGTIMQQIWSVLHFPLHVALVLAVEGLAQCITWGAAVVRGNDFRLQYATWTELLDQGYFEEVGSQVNETSQYLIYRGLLTSSTLAETLEMLSYDLSNAANASAVIAQGAQNPQLARNALSWIYFALYKSILNIAGFDSPIKRSDLHSALHKELSSASSSSSSSSSTPSFISPSDLSNDFSATNNSPIDFSDLSAFTEAISSTSTTAGVFNLTYVYFFTSIGTVVVLCMAITGMSNRAKTPFVWLKLALGTLVGVALSLLSFADLTLDGVEFIYSTWLLPTVVACVGVVAVLHGLRADFWGTGFAGKRIRGRGRGRGWARRRESEQQEEDEHSRHDRNQTMKSEVFELVERKS</sequence>
<organism evidence="3 4">
    <name type="scientific">Sphaerulina musiva (strain SO2202)</name>
    <name type="common">Poplar stem canker fungus</name>
    <name type="synonym">Septoria musiva</name>
    <dbReference type="NCBI Taxonomy" id="692275"/>
    <lineage>
        <taxon>Eukaryota</taxon>
        <taxon>Fungi</taxon>
        <taxon>Dikarya</taxon>
        <taxon>Ascomycota</taxon>
        <taxon>Pezizomycotina</taxon>
        <taxon>Dothideomycetes</taxon>
        <taxon>Dothideomycetidae</taxon>
        <taxon>Mycosphaerellales</taxon>
        <taxon>Mycosphaerellaceae</taxon>
        <taxon>Sphaerulina</taxon>
    </lineage>
</organism>
<feature type="transmembrane region" description="Helical" evidence="2">
    <location>
        <begin position="226"/>
        <end position="246"/>
    </location>
</feature>
<keyword evidence="2" id="KW-1133">Transmembrane helix</keyword>
<dbReference type="InterPro" id="IPR010640">
    <property type="entry name" value="Low_temperature_requirement_A"/>
</dbReference>
<feature type="region of interest" description="Disordered" evidence="1">
    <location>
        <begin position="637"/>
        <end position="664"/>
    </location>
</feature>
<feature type="transmembrane region" description="Helical" evidence="2">
    <location>
        <begin position="336"/>
        <end position="358"/>
    </location>
</feature>
<keyword evidence="2" id="KW-0472">Membrane</keyword>
<feature type="transmembrane region" description="Helical" evidence="2">
    <location>
        <begin position="84"/>
        <end position="103"/>
    </location>
</feature>
<dbReference type="eggNOG" id="ENOG502RYB9">
    <property type="taxonomic scope" value="Eukaryota"/>
</dbReference>
<name>N1QKF7_SPHMS</name>
<dbReference type="Pfam" id="PF06772">
    <property type="entry name" value="LtrA"/>
    <property type="match status" value="1"/>
</dbReference>
<evidence type="ECO:0000256" key="2">
    <source>
        <dbReference type="SAM" id="Phobius"/>
    </source>
</evidence>
<keyword evidence="2" id="KW-0812">Transmembrane</keyword>
<dbReference type="PANTHER" id="PTHR42101:SF1">
    <property type="entry name" value="LOW TEMPERATURE REQUIREMENT A"/>
    <property type="match status" value="1"/>
</dbReference>
<dbReference type="GeneID" id="27905737"/>
<dbReference type="OMA" id="IMATTAY"/>
<dbReference type="STRING" id="692275.N1QKF7"/>
<dbReference type="Proteomes" id="UP000016931">
    <property type="component" value="Unassembled WGS sequence"/>
</dbReference>
<feature type="compositionally biased region" description="Basic and acidic residues" evidence="1">
    <location>
        <begin position="641"/>
        <end position="664"/>
    </location>
</feature>
<dbReference type="PANTHER" id="PTHR42101">
    <property type="entry name" value="CHROMOSOME 16, WHOLE GENOME SHOTGUN SEQUENCE"/>
    <property type="match status" value="1"/>
</dbReference>
<dbReference type="HOGENOM" id="CLU_016136_2_0_1"/>
<dbReference type="OrthoDB" id="3177213at2759"/>
<evidence type="ECO:0000313" key="3">
    <source>
        <dbReference type="EMBL" id="EMF17726.1"/>
    </source>
</evidence>
<proteinExistence type="predicted"/>
<evidence type="ECO:0008006" key="5">
    <source>
        <dbReference type="Google" id="ProtNLM"/>
    </source>
</evidence>
<accession>N1QKF7</accession>
<feature type="region of interest" description="Disordered" evidence="1">
    <location>
        <begin position="1"/>
        <end position="41"/>
    </location>
</feature>
<feature type="transmembrane region" description="Helical" evidence="2">
    <location>
        <begin position="564"/>
        <end position="583"/>
    </location>
</feature>
<feature type="transmembrane region" description="Helical" evidence="2">
    <location>
        <begin position="535"/>
        <end position="552"/>
    </location>
</feature>
<feature type="compositionally biased region" description="Basic and acidic residues" evidence="1">
    <location>
        <begin position="15"/>
        <end position="26"/>
    </location>
</feature>
<dbReference type="AlphaFoldDB" id="N1QKF7"/>
<protein>
    <recommendedName>
        <fullName evidence="5">Low temperature requirement A</fullName>
    </recommendedName>
</protein>
<feature type="transmembrane region" description="Helical" evidence="2">
    <location>
        <begin position="595"/>
        <end position="616"/>
    </location>
</feature>
<dbReference type="EMBL" id="KB456260">
    <property type="protein sequence ID" value="EMF17726.1"/>
    <property type="molecule type" value="Genomic_DNA"/>
</dbReference>
<feature type="transmembrane region" description="Helical" evidence="2">
    <location>
        <begin position="191"/>
        <end position="214"/>
    </location>
</feature>
<evidence type="ECO:0000256" key="1">
    <source>
        <dbReference type="SAM" id="MobiDB-lite"/>
    </source>
</evidence>
<feature type="transmembrane region" description="Helical" evidence="2">
    <location>
        <begin position="258"/>
        <end position="277"/>
    </location>
</feature>
<gene>
    <name evidence="3" type="ORF">SEPMUDRAFT_35243</name>
</gene>
<evidence type="ECO:0000313" key="4">
    <source>
        <dbReference type="Proteomes" id="UP000016931"/>
    </source>
</evidence>
<keyword evidence="4" id="KW-1185">Reference proteome</keyword>
<feature type="transmembrane region" description="Helical" evidence="2">
    <location>
        <begin position="297"/>
        <end position="315"/>
    </location>
</feature>
<reference evidence="3 4" key="1">
    <citation type="journal article" date="2012" name="PLoS Pathog.">
        <title>Diverse lifestyles and strategies of plant pathogenesis encoded in the genomes of eighteen Dothideomycetes fungi.</title>
        <authorList>
            <person name="Ohm R.A."/>
            <person name="Feau N."/>
            <person name="Henrissat B."/>
            <person name="Schoch C.L."/>
            <person name="Horwitz B.A."/>
            <person name="Barry K.W."/>
            <person name="Condon B.J."/>
            <person name="Copeland A.C."/>
            <person name="Dhillon B."/>
            <person name="Glaser F."/>
            <person name="Hesse C.N."/>
            <person name="Kosti I."/>
            <person name="LaButti K."/>
            <person name="Lindquist E.A."/>
            <person name="Lucas S."/>
            <person name="Salamov A.A."/>
            <person name="Bradshaw R.E."/>
            <person name="Ciuffetti L."/>
            <person name="Hamelin R.C."/>
            <person name="Kema G.H.J."/>
            <person name="Lawrence C."/>
            <person name="Scott J.A."/>
            <person name="Spatafora J.W."/>
            <person name="Turgeon B.G."/>
            <person name="de Wit P.J.G.M."/>
            <person name="Zhong S."/>
            <person name="Goodwin S.B."/>
            <person name="Grigoriev I.V."/>
        </authorList>
    </citation>
    <scope>NUCLEOTIDE SEQUENCE [LARGE SCALE GENOMIC DNA]</scope>
    <source>
        <strain evidence="3 4">SO2202</strain>
    </source>
</reference>
<dbReference type="RefSeq" id="XP_016765847.1">
    <property type="nucleotide sequence ID" value="XM_016908600.1"/>
</dbReference>